<dbReference type="Proteomes" id="UP000216063">
    <property type="component" value="Unassembled WGS sequence"/>
</dbReference>
<organism evidence="3 4">
    <name type="scientific">Mycolicibacterium sphagni</name>
    <dbReference type="NCBI Taxonomy" id="1786"/>
    <lineage>
        <taxon>Bacteria</taxon>
        <taxon>Bacillati</taxon>
        <taxon>Actinomycetota</taxon>
        <taxon>Actinomycetes</taxon>
        <taxon>Mycobacteriales</taxon>
        <taxon>Mycobacteriaceae</taxon>
        <taxon>Mycolicibacterium</taxon>
    </lineage>
</organism>
<name>A0A255DTC4_9MYCO</name>
<dbReference type="AlphaFoldDB" id="A0A255DTC4"/>
<gene>
    <name evidence="3" type="ORF">CG716_13625</name>
</gene>
<feature type="compositionally biased region" description="Acidic residues" evidence="1">
    <location>
        <begin position="215"/>
        <end position="224"/>
    </location>
</feature>
<evidence type="ECO:0000313" key="3">
    <source>
        <dbReference type="EMBL" id="OYN78903.1"/>
    </source>
</evidence>
<feature type="region of interest" description="Disordered" evidence="1">
    <location>
        <begin position="210"/>
        <end position="231"/>
    </location>
</feature>
<reference evidence="3 4" key="1">
    <citation type="submission" date="2017-07" db="EMBL/GenBank/DDBJ databases">
        <title>The new phylogeny of genus Mycobacterium.</title>
        <authorList>
            <person name="Tortoli E."/>
            <person name="Trovato A."/>
            <person name="Cirillo D.M."/>
        </authorList>
    </citation>
    <scope>NUCLEOTIDE SEQUENCE [LARGE SCALE GENOMIC DNA]</scope>
    <source>
        <strain evidence="3 4">ATCC 33027</strain>
    </source>
</reference>
<feature type="domain" description="AbiTii" evidence="2">
    <location>
        <begin position="2"/>
        <end position="163"/>
    </location>
</feature>
<evidence type="ECO:0000313" key="4">
    <source>
        <dbReference type="Proteomes" id="UP000216063"/>
    </source>
</evidence>
<keyword evidence="4" id="KW-1185">Reference proteome</keyword>
<sequence length="270" mass="28268">MDNELSGYPSDAAIPDYRGPFPCQVLSDWSGPFQSGAQNVPLPSVSVPKGMREAGAFEVRFHESVSQLEQFASAGDTVVYSWGADAVAILNTLMNNGTIPQIMEGYGLLVARKHVPAPLIVEVLDNVRTRVLNLALELEKVTPDAGEPGTVPADQSTVNNIVNIIYGHGNTLAVDSPSAVQVGGVRVNDLDSLLNSVAGLGLAPEDVSELQQAVEGDEADDETPAGEPGSRVTRFLGKLTVGALKSAGQAGVQEGAKAISKAILTYYGIN</sequence>
<protein>
    <recommendedName>
        <fullName evidence="2">AbiTii domain-containing protein</fullName>
    </recommendedName>
</protein>
<evidence type="ECO:0000259" key="2">
    <source>
        <dbReference type="Pfam" id="PF18864"/>
    </source>
</evidence>
<evidence type="ECO:0000256" key="1">
    <source>
        <dbReference type="SAM" id="MobiDB-lite"/>
    </source>
</evidence>
<dbReference type="InterPro" id="IPR041304">
    <property type="entry name" value="AbiTii"/>
</dbReference>
<proteinExistence type="predicted"/>
<dbReference type="EMBL" id="NOZR01000010">
    <property type="protein sequence ID" value="OYN78903.1"/>
    <property type="molecule type" value="Genomic_DNA"/>
</dbReference>
<dbReference type="Pfam" id="PF18864">
    <property type="entry name" value="AbiTii"/>
    <property type="match status" value="1"/>
</dbReference>
<comment type="caution">
    <text evidence="3">The sequence shown here is derived from an EMBL/GenBank/DDBJ whole genome shotgun (WGS) entry which is preliminary data.</text>
</comment>
<accession>A0A255DTC4</accession>